<keyword evidence="3" id="KW-1185">Reference proteome</keyword>
<evidence type="ECO:0000256" key="1">
    <source>
        <dbReference type="SAM" id="SignalP"/>
    </source>
</evidence>
<organism evidence="2 3">
    <name type="scientific">Daphnia magna</name>
    <dbReference type="NCBI Taxonomy" id="35525"/>
    <lineage>
        <taxon>Eukaryota</taxon>
        <taxon>Metazoa</taxon>
        <taxon>Ecdysozoa</taxon>
        <taxon>Arthropoda</taxon>
        <taxon>Crustacea</taxon>
        <taxon>Branchiopoda</taxon>
        <taxon>Diplostraca</taxon>
        <taxon>Cladocera</taxon>
        <taxon>Anomopoda</taxon>
        <taxon>Daphniidae</taxon>
        <taxon>Daphnia</taxon>
    </lineage>
</organism>
<evidence type="ECO:0000313" key="2">
    <source>
        <dbReference type="EMBL" id="KZR99323.1"/>
    </source>
</evidence>
<dbReference type="AlphaFoldDB" id="A0A162CUF3"/>
<dbReference type="EMBL" id="LRGB01013976">
    <property type="protein sequence ID" value="KZR99323.1"/>
    <property type="molecule type" value="Genomic_DNA"/>
</dbReference>
<dbReference type="Proteomes" id="UP000076858">
    <property type="component" value="Unassembled WGS sequence"/>
</dbReference>
<feature type="chain" id="PRO_5007833642" description="Secreted protein" evidence="1">
    <location>
        <begin position="22"/>
        <end position="62"/>
    </location>
</feature>
<reference evidence="2 3" key="1">
    <citation type="submission" date="2016-03" db="EMBL/GenBank/DDBJ databases">
        <title>EvidentialGene: Evidence-directed Construction of Genes on Genomes.</title>
        <authorList>
            <person name="Gilbert D.G."/>
            <person name="Choi J.-H."/>
            <person name="Mockaitis K."/>
            <person name="Colbourne J."/>
            <person name="Pfrender M."/>
        </authorList>
    </citation>
    <scope>NUCLEOTIDE SEQUENCE [LARGE SCALE GENOMIC DNA]</scope>
    <source>
        <strain evidence="2 3">Xinb3</strain>
        <tissue evidence="2">Complete organism</tissue>
    </source>
</reference>
<feature type="signal peptide" evidence="1">
    <location>
        <begin position="1"/>
        <end position="21"/>
    </location>
</feature>
<gene>
    <name evidence="2" type="ORF">APZ42_004850</name>
</gene>
<comment type="caution">
    <text evidence="2">The sequence shown here is derived from an EMBL/GenBank/DDBJ whole genome shotgun (WGS) entry which is preliminary data.</text>
</comment>
<evidence type="ECO:0000313" key="3">
    <source>
        <dbReference type="Proteomes" id="UP000076858"/>
    </source>
</evidence>
<accession>A0A162CUF3</accession>
<proteinExistence type="predicted"/>
<name>A0A162CUF3_9CRUS</name>
<sequence length="62" mass="7015">MRTKVIATTFLILASLPESKADREPLTHSGCQPCKHRREKCFVQLKAKKKPTQNERLTVPPG</sequence>
<keyword evidence="1" id="KW-0732">Signal</keyword>
<protein>
    <recommendedName>
        <fullName evidence="4">Secreted protein</fullName>
    </recommendedName>
</protein>
<evidence type="ECO:0008006" key="4">
    <source>
        <dbReference type="Google" id="ProtNLM"/>
    </source>
</evidence>